<reference evidence="2" key="2">
    <citation type="journal article" date="2024" name="Plant">
        <title>Genomic evolution and insights into agronomic trait innovations of Sesamum species.</title>
        <authorList>
            <person name="Miao H."/>
            <person name="Wang L."/>
            <person name="Qu L."/>
            <person name="Liu H."/>
            <person name="Sun Y."/>
            <person name="Le M."/>
            <person name="Wang Q."/>
            <person name="Wei S."/>
            <person name="Zheng Y."/>
            <person name="Lin W."/>
            <person name="Duan Y."/>
            <person name="Cao H."/>
            <person name="Xiong S."/>
            <person name="Wang X."/>
            <person name="Wei L."/>
            <person name="Li C."/>
            <person name="Ma Q."/>
            <person name="Ju M."/>
            <person name="Zhao R."/>
            <person name="Li G."/>
            <person name="Mu C."/>
            <person name="Tian Q."/>
            <person name="Mei H."/>
            <person name="Zhang T."/>
            <person name="Gao T."/>
            <person name="Zhang H."/>
        </authorList>
    </citation>
    <scope>NUCLEOTIDE SEQUENCE</scope>
    <source>
        <strain evidence="2">G02</strain>
    </source>
</reference>
<dbReference type="InterPro" id="IPR052343">
    <property type="entry name" value="Retrotransposon-Effector_Assoc"/>
</dbReference>
<organism evidence="2">
    <name type="scientific">Sesamum radiatum</name>
    <name type="common">Black benniseed</name>
    <dbReference type="NCBI Taxonomy" id="300843"/>
    <lineage>
        <taxon>Eukaryota</taxon>
        <taxon>Viridiplantae</taxon>
        <taxon>Streptophyta</taxon>
        <taxon>Embryophyta</taxon>
        <taxon>Tracheophyta</taxon>
        <taxon>Spermatophyta</taxon>
        <taxon>Magnoliopsida</taxon>
        <taxon>eudicotyledons</taxon>
        <taxon>Gunneridae</taxon>
        <taxon>Pentapetalae</taxon>
        <taxon>asterids</taxon>
        <taxon>lamiids</taxon>
        <taxon>Lamiales</taxon>
        <taxon>Pedaliaceae</taxon>
        <taxon>Sesamum</taxon>
    </lineage>
</organism>
<proteinExistence type="predicted"/>
<evidence type="ECO:0000313" key="2">
    <source>
        <dbReference type="EMBL" id="KAL0293122.1"/>
    </source>
</evidence>
<sequence length="446" mass="51044">RLGCWKKTNQKEPHYINIEAVESKNKESEQDISTSVVPNSFSEETLSKAEGIVRRFFLGESSRHRSKKVQEQKHPSPVPQLESTDSEGEEESTPISNRFQSLEDMETEDIYQHIANSQNFETPKQVMEAVRGKEDRPPHTVKYKSTTEYYTQEEGEATQLEIILNDATVSNKHKRNKSSEGIIENSTKIGGKGNHGIFPLRDMEATEAEKIFDRDPSEANLIALNKSNAILVHALSLESEYWKQNNNCKWLEAGERNTKYFHALVKKQMLMSSIHRIIEGNREVTDPEQIRDSAAHYFENLLTCNSPRNDLLEFPFHFSTLSEEVTHSICNIPTEEETKEIVFSIDKDSVAGPDDFSSAFYQACWEFIAKDIHEAIRDFFCGTPMPRSFKATTIVLIPKVDSPQTWNDFRPILCNVSNKILSKLLYKKISHALPILSPPIKVDLYR</sequence>
<dbReference type="PANTHER" id="PTHR46890">
    <property type="entry name" value="NON-LTR RETROLELEMENT REVERSE TRANSCRIPTASE-LIKE PROTEIN-RELATED"/>
    <property type="match status" value="1"/>
</dbReference>
<evidence type="ECO:0000256" key="1">
    <source>
        <dbReference type="SAM" id="MobiDB-lite"/>
    </source>
</evidence>
<protein>
    <submittedName>
        <fullName evidence="2">Uncharacterized protein</fullName>
    </submittedName>
</protein>
<feature type="non-terminal residue" evidence="2">
    <location>
        <position position="1"/>
    </location>
</feature>
<gene>
    <name evidence="2" type="ORF">Sradi_6955400</name>
</gene>
<feature type="region of interest" description="Disordered" evidence="1">
    <location>
        <begin position="19"/>
        <end position="38"/>
    </location>
</feature>
<dbReference type="EMBL" id="JACGWJ010000351">
    <property type="protein sequence ID" value="KAL0293122.1"/>
    <property type="molecule type" value="Genomic_DNA"/>
</dbReference>
<dbReference type="AlphaFoldDB" id="A0AAW2JFW7"/>
<comment type="caution">
    <text evidence="2">The sequence shown here is derived from an EMBL/GenBank/DDBJ whole genome shotgun (WGS) entry which is preliminary data.</text>
</comment>
<feature type="region of interest" description="Disordered" evidence="1">
    <location>
        <begin position="61"/>
        <end position="95"/>
    </location>
</feature>
<reference evidence="2" key="1">
    <citation type="submission" date="2020-06" db="EMBL/GenBank/DDBJ databases">
        <authorList>
            <person name="Li T."/>
            <person name="Hu X."/>
            <person name="Zhang T."/>
            <person name="Song X."/>
            <person name="Zhang H."/>
            <person name="Dai N."/>
            <person name="Sheng W."/>
            <person name="Hou X."/>
            <person name="Wei L."/>
        </authorList>
    </citation>
    <scope>NUCLEOTIDE SEQUENCE</scope>
    <source>
        <strain evidence="2">G02</strain>
        <tissue evidence="2">Leaf</tissue>
    </source>
</reference>
<dbReference type="PANTHER" id="PTHR46890:SF48">
    <property type="entry name" value="RNA-DIRECTED DNA POLYMERASE"/>
    <property type="match status" value="1"/>
</dbReference>
<name>A0AAW2JFW7_SESRA</name>
<accession>A0AAW2JFW7</accession>